<accession>A0A9D1PCF1</accession>
<gene>
    <name evidence="1" type="ORF">H9747_04245</name>
</gene>
<sequence>METEKILKSSQEQAVGAWINYLNQVRLDRLSEALVKQNENLETAIKTLDTAFATIKNNIILRNRGGEKGMHGFIAEIAECGIGNARKQIIGKAEDYVWINDNGPDDFLRGSEKIQQKFVQSGGHLSLRAVAEHLHNYPQYLNDGHKYQIPKDHYDKVMAYLRMSADDANKLPTSTGEFSRRQWQEVHDFFESNNIAPDKLEPAILEYSEVQQGRITDTIDIEKKHLQEIDRKKRESAYQDSKPTMSEGIKVAGVAAVTEGLTTFTVSVIRKRKSGKRIKDFEQKDWLEISGESAKGTIKGGIRGISIYGLTNYTATPAFVASAITTASFGVAEQAYLLRNGVINEVQFIENSEMLCLDAAVSALSSFAGQVLIPIPIVGAVIGNAVGSMFCQIGKDSLSKKERDLFNKYLDEINDYDQKLSAEYHLYIEQLNRCFVEFTELVSASFDPDFKKAFEGSISLARYMGVSDDEILKDYDEVASYFLD</sequence>
<proteinExistence type="predicted"/>
<organism evidence="1 2">
    <name type="scientific">Candidatus Blautia stercorigallinarum</name>
    <dbReference type="NCBI Taxonomy" id="2838501"/>
    <lineage>
        <taxon>Bacteria</taxon>
        <taxon>Bacillati</taxon>
        <taxon>Bacillota</taxon>
        <taxon>Clostridia</taxon>
        <taxon>Lachnospirales</taxon>
        <taxon>Lachnospiraceae</taxon>
        <taxon>Blautia</taxon>
    </lineage>
</organism>
<comment type="caution">
    <text evidence="1">The sequence shown here is derived from an EMBL/GenBank/DDBJ whole genome shotgun (WGS) entry which is preliminary data.</text>
</comment>
<dbReference type="EMBL" id="DXIQ01000026">
    <property type="protein sequence ID" value="HIV38196.1"/>
    <property type="molecule type" value="Genomic_DNA"/>
</dbReference>
<evidence type="ECO:0000313" key="1">
    <source>
        <dbReference type="EMBL" id="HIV38196.1"/>
    </source>
</evidence>
<name>A0A9D1PCF1_9FIRM</name>
<protein>
    <submittedName>
        <fullName evidence="1">Uncharacterized protein</fullName>
    </submittedName>
</protein>
<dbReference type="AlphaFoldDB" id="A0A9D1PCF1"/>
<evidence type="ECO:0000313" key="2">
    <source>
        <dbReference type="Proteomes" id="UP000886814"/>
    </source>
</evidence>
<reference evidence="1" key="2">
    <citation type="submission" date="2021-04" db="EMBL/GenBank/DDBJ databases">
        <authorList>
            <person name="Gilroy R."/>
        </authorList>
    </citation>
    <scope>NUCLEOTIDE SEQUENCE</scope>
    <source>
        <strain evidence="1">CHK195-9823</strain>
    </source>
</reference>
<dbReference type="Proteomes" id="UP000886814">
    <property type="component" value="Unassembled WGS sequence"/>
</dbReference>
<reference evidence="1" key="1">
    <citation type="journal article" date="2021" name="PeerJ">
        <title>Extensive microbial diversity within the chicken gut microbiome revealed by metagenomics and culture.</title>
        <authorList>
            <person name="Gilroy R."/>
            <person name="Ravi A."/>
            <person name="Getino M."/>
            <person name="Pursley I."/>
            <person name="Horton D.L."/>
            <person name="Alikhan N.F."/>
            <person name="Baker D."/>
            <person name="Gharbi K."/>
            <person name="Hall N."/>
            <person name="Watson M."/>
            <person name="Adriaenssens E.M."/>
            <person name="Foster-Nyarko E."/>
            <person name="Jarju S."/>
            <person name="Secka A."/>
            <person name="Antonio M."/>
            <person name="Oren A."/>
            <person name="Chaudhuri R.R."/>
            <person name="La Ragione R."/>
            <person name="Hildebrand F."/>
            <person name="Pallen M.J."/>
        </authorList>
    </citation>
    <scope>NUCLEOTIDE SEQUENCE</scope>
    <source>
        <strain evidence="1">CHK195-9823</strain>
    </source>
</reference>